<proteinExistence type="predicted"/>
<organism evidence="3 4">
    <name type="scientific">Candidatus Scatoplasma merdavium</name>
    <dbReference type="NCBI Taxonomy" id="2840932"/>
    <lineage>
        <taxon>Bacteria</taxon>
        <taxon>Bacillati</taxon>
        <taxon>Bacillota</taxon>
        <taxon>Bacilli</taxon>
        <taxon>Bacillales</taxon>
        <taxon>Candidatus Scatoplasma</taxon>
    </lineage>
</organism>
<dbReference type="PANTHER" id="PTHR41775:SF1">
    <property type="entry name" value="PEPTIDASE M6-LIKE DOMAIN-CONTAINING PROTEIN"/>
    <property type="match status" value="1"/>
</dbReference>
<evidence type="ECO:0008006" key="5">
    <source>
        <dbReference type="Google" id="ProtNLM"/>
    </source>
</evidence>
<reference evidence="3" key="1">
    <citation type="submission" date="2020-10" db="EMBL/GenBank/DDBJ databases">
        <authorList>
            <person name="Gilroy R."/>
        </authorList>
    </citation>
    <scope>NUCLEOTIDE SEQUENCE</scope>
    <source>
        <strain evidence="3">1748</strain>
    </source>
</reference>
<accession>A0A9D9D742</accession>
<dbReference type="AlphaFoldDB" id="A0A9D9D742"/>
<feature type="chain" id="PRO_5039490827" description="Peptidase M6-like domain-containing protein" evidence="2">
    <location>
        <begin position="20"/>
        <end position="530"/>
    </location>
</feature>
<evidence type="ECO:0000313" key="3">
    <source>
        <dbReference type="EMBL" id="MBO8413983.1"/>
    </source>
</evidence>
<keyword evidence="2" id="KW-0732">Signal</keyword>
<evidence type="ECO:0000256" key="1">
    <source>
        <dbReference type="SAM" id="MobiDB-lite"/>
    </source>
</evidence>
<reference evidence="3" key="2">
    <citation type="journal article" date="2021" name="PeerJ">
        <title>Extensive microbial diversity within the chicken gut microbiome revealed by metagenomics and culture.</title>
        <authorList>
            <person name="Gilroy R."/>
            <person name="Ravi A."/>
            <person name="Getino M."/>
            <person name="Pursley I."/>
            <person name="Horton D.L."/>
            <person name="Alikhan N.F."/>
            <person name="Baker D."/>
            <person name="Gharbi K."/>
            <person name="Hall N."/>
            <person name="Watson M."/>
            <person name="Adriaenssens E.M."/>
            <person name="Foster-Nyarko E."/>
            <person name="Jarju S."/>
            <person name="Secka A."/>
            <person name="Antonio M."/>
            <person name="Oren A."/>
            <person name="Chaudhuri R.R."/>
            <person name="La Ragione R."/>
            <person name="Hildebrand F."/>
            <person name="Pallen M.J."/>
        </authorList>
    </citation>
    <scope>NUCLEOTIDE SEQUENCE</scope>
    <source>
        <strain evidence="3">1748</strain>
    </source>
</reference>
<gene>
    <name evidence="3" type="ORF">IAC78_00665</name>
</gene>
<sequence>MKKTKYLLTLSLVSLTLISCEKGTSSLASSSSSQSVSSSETDSSNSSSSSSSSNEEEKYQRTYVDEYLEATGMPRLPSKGDSKILVVPVIFSDMKDLVSEDEITQMREDLNTAFFGESEDTGWESVSSYYEKASYNQVHLNGEVSQVYYTPLTASRYASIAKNEPTISTDSILDGIYTEFFTGDDPIYNVSDYDSDEDGIVDSIYMIYYYPAYTGYNGTLPDSFDSTNWESVVRGNSLFWAFTYWDYYHDDLGAYSWSSYFMLKNQDYNGLVDSHTYIHETGHLFGLDDYYNAYPVYGYTSPMGMSTMMDNNVGDLDAYSKNFLGWSNLVGYTDTIHNASGGTYTLRPFEETGDTYIIGIYFPYSPDEDPFYEYLVLEYYTPTGLNEKDASAPYSSGVQCLTESGLKIYHTDSRVSYMNVNNPSQYDFVEHPDFSDMDETHTYIMPASNTPDRSYSGYNLVNLIEAEGTNRLTSYSYYMLPAVNEDMFFEGDSFHEAFPTYRFNSNEPLPFDIRVDSISEEGLTFTVSLI</sequence>
<comment type="caution">
    <text evidence="3">The sequence shown here is derived from an EMBL/GenBank/DDBJ whole genome shotgun (WGS) entry which is preliminary data.</text>
</comment>
<feature type="compositionally biased region" description="Low complexity" evidence="1">
    <location>
        <begin position="25"/>
        <end position="53"/>
    </location>
</feature>
<dbReference type="EMBL" id="JADING010000015">
    <property type="protein sequence ID" value="MBO8413983.1"/>
    <property type="molecule type" value="Genomic_DNA"/>
</dbReference>
<dbReference type="Proteomes" id="UP000823629">
    <property type="component" value="Unassembled WGS sequence"/>
</dbReference>
<dbReference type="PROSITE" id="PS51257">
    <property type="entry name" value="PROKAR_LIPOPROTEIN"/>
    <property type="match status" value="1"/>
</dbReference>
<evidence type="ECO:0000313" key="4">
    <source>
        <dbReference type="Proteomes" id="UP000823629"/>
    </source>
</evidence>
<dbReference type="PANTHER" id="PTHR41775">
    <property type="entry name" value="SECRETED PROTEIN-RELATED"/>
    <property type="match status" value="1"/>
</dbReference>
<name>A0A9D9D742_9BACL</name>
<feature type="signal peptide" evidence="2">
    <location>
        <begin position="1"/>
        <end position="19"/>
    </location>
</feature>
<feature type="region of interest" description="Disordered" evidence="1">
    <location>
        <begin position="25"/>
        <end position="58"/>
    </location>
</feature>
<protein>
    <recommendedName>
        <fullName evidence="5">Peptidase M6-like domain-containing protein</fullName>
    </recommendedName>
</protein>
<evidence type="ECO:0000256" key="2">
    <source>
        <dbReference type="SAM" id="SignalP"/>
    </source>
</evidence>